<keyword evidence="2" id="KW-0812">Transmembrane</keyword>
<feature type="transmembrane region" description="Helical" evidence="2">
    <location>
        <begin position="105"/>
        <end position="125"/>
    </location>
</feature>
<sequence length="268" mass="26816">MSVPPPPAAPGGQPAPFGNQPPGQPGPGNQGGFGAPGQPGQFGPPPGQPGQPGQPGGFPPPGQPGQPGGFPPPGQPGAFGPPPGQPFGPPPGQPAKKNKLGWLRIVLPIVVVAIVGIVAIVNFVGSPDSAAVGDCLQVKTFSSSEEPSKIDCSDDGANVKIAAKLDSASADCPGENYDTYSVTGSSSYRLCLMINAREGDCFANMSSSTQDGYKRVPCTDPTAEIEFVKVVTGQAAESVCDAVDGSIPVVFPEPATTMCAVGKDGSSA</sequence>
<keyword evidence="2" id="KW-0472">Membrane</keyword>
<dbReference type="AlphaFoldDB" id="A0A853B2Z5"/>
<proteinExistence type="predicted"/>
<organism evidence="3 4">
    <name type="scientific">Amycolatopsis endophytica</name>
    <dbReference type="NCBI Taxonomy" id="860233"/>
    <lineage>
        <taxon>Bacteria</taxon>
        <taxon>Bacillati</taxon>
        <taxon>Actinomycetota</taxon>
        <taxon>Actinomycetes</taxon>
        <taxon>Pseudonocardiales</taxon>
        <taxon>Pseudonocardiaceae</taxon>
        <taxon>Amycolatopsis</taxon>
    </lineage>
</organism>
<name>A0A853B2Z5_9PSEU</name>
<comment type="caution">
    <text evidence="3">The sequence shown here is derived from an EMBL/GenBank/DDBJ whole genome shotgun (WGS) entry which is preliminary data.</text>
</comment>
<feature type="compositionally biased region" description="Low complexity" evidence="1">
    <location>
        <begin position="10"/>
        <end position="21"/>
    </location>
</feature>
<reference evidence="3 4" key="1">
    <citation type="submission" date="2020-07" db="EMBL/GenBank/DDBJ databases">
        <title>Sequencing the genomes of 1000 actinobacteria strains.</title>
        <authorList>
            <person name="Klenk H.-P."/>
        </authorList>
    </citation>
    <scope>NUCLEOTIDE SEQUENCE [LARGE SCALE GENOMIC DNA]</scope>
    <source>
        <strain evidence="3 4">DSM 104006</strain>
    </source>
</reference>
<feature type="compositionally biased region" description="Gly residues" evidence="1">
    <location>
        <begin position="26"/>
        <end position="37"/>
    </location>
</feature>
<evidence type="ECO:0000256" key="1">
    <source>
        <dbReference type="SAM" id="MobiDB-lite"/>
    </source>
</evidence>
<feature type="region of interest" description="Disordered" evidence="1">
    <location>
        <begin position="1"/>
        <end position="95"/>
    </location>
</feature>
<evidence type="ECO:0000313" key="3">
    <source>
        <dbReference type="EMBL" id="NYI89513.1"/>
    </source>
</evidence>
<dbReference type="EMBL" id="JACCFK010000001">
    <property type="protein sequence ID" value="NYI89513.1"/>
    <property type="molecule type" value="Genomic_DNA"/>
</dbReference>
<keyword evidence="4" id="KW-1185">Reference proteome</keyword>
<gene>
    <name evidence="3" type="ORF">HNR02_002836</name>
</gene>
<dbReference type="Proteomes" id="UP000549616">
    <property type="component" value="Unassembled WGS sequence"/>
</dbReference>
<accession>A0A853B2Z5</accession>
<dbReference type="RefSeq" id="WP_179773658.1">
    <property type="nucleotide sequence ID" value="NZ_JACCFK010000001.1"/>
</dbReference>
<evidence type="ECO:0000313" key="4">
    <source>
        <dbReference type="Proteomes" id="UP000549616"/>
    </source>
</evidence>
<feature type="compositionally biased region" description="Pro residues" evidence="1">
    <location>
        <begin position="57"/>
        <end position="93"/>
    </location>
</feature>
<keyword evidence="2" id="KW-1133">Transmembrane helix</keyword>
<evidence type="ECO:0000256" key="2">
    <source>
        <dbReference type="SAM" id="Phobius"/>
    </source>
</evidence>
<protein>
    <submittedName>
        <fullName evidence="3">Uncharacterized protein</fullName>
    </submittedName>
</protein>